<dbReference type="Proteomes" id="UP000005950">
    <property type="component" value="Unassembled WGS sequence"/>
</dbReference>
<dbReference type="STRING" id="545696.HOLDEFILI_03905"/>
<organism evidence="2 3">
    <name type="scientific">Holdemania filiformis DSM 12042</name>
    <dbReference type="NCBI Taxonomy" id="545696"/>
    <lineage>
        <taxon>Bacteria</taxon>
        <taxon>Bacillati</taxon>
        <taxon>Bacillota</taxon>
        <taxon>Erysipelotrichia</taxon>
        <taxon>Erysipelotrichales</taxon>
        <taxon>Erysipelotrichaceae</taxon>
        <taxon>Holdemania</taxon>
    </lineage>
</organism>
<name>B9YDI2_9FIRM</name>
<feature type="region of interest" description="Disordered" evidence="1">
    <location>
        <begin position="45"/>
        <end position="65"/>
    </location>
</feature>
<reference evidence="2 3" key="1">
    <citation type="submission" date="2008-12" db="EMBL/GenBank/DDBJ databases">
        <authorList>
            <person name="Fulton L."/>
            <person name="Clifton S."/>
            <person name="Fulton B."/>
            <person name="Xu J."/>
            <person name="Minx P."/>
            <person name="Pepin K.H."/>
            <person name="Johnson M."/>
            <person name="Bhonagiri V."/>
            <person name="Nash W.E."/>
            <person name="Mardis E.R."/>
            <person name="Wilson R.K."/>
        </authorList>
    </citation>
    <scope>NUCLEOTIDE SEQUENCE [LARGE SCALE GENOMIC DNA]</scope>
    <source>
        <strain evidence="2 3">DSM 12042</strain>
    </source>
</reference>
<comment type="caution">
    <text evidence="2">The sequence shown here is derived from an EMBL/GenBank/DDBJ whole genome shotgun (WGS) entry which is preliminary data.</text>
</comment>
<accession>B9YDI2</accession>
<dbReference type="HOGENOM" id="CLU_2843893_0_0_9"/>
<evidence type="ECO:0000313" key="2">
    <source>
        <dbReference type="EMBL" id="EEF65964.1"/>
    </source>
</evidence>
<sequence length="65" mass="7591">MNVNCELEKNLTNPSSFYTVEEIETAGYFLSAKKGFDIRLVFQRNRPQEEKKDENNNAKKESSFI</sequence>
<gene>
    <name evidence="2" type="ORF">HOLDEFILI_03905</name>
</gene>
<dbReference type="AlphaFoldDB" id="B9YDI2"/>
<reference evidence="2 3" key="2">
    <citation type="submission" date="2009-02" db="EMBL/GenBank/DDBJ databases">
        <title>Draft genome sequence of Holdemania filiformis DSM 12042.</title>
        <authorList>
            <person name="Sudarsanam P."/>
            <person name="Ley R."/>
            <person name="Guruge J."/>
            <person name="Turnbaugh P.J."/>
            <person name="Mahowald M."/>
            <person name="Liep D."/>
            <person name="Gordon J."/>
        </authorList>
    </citation>
    <scope>NUCLEOTIDE SEQUENCE [LARGE SCALE GENOMIC DNA]</scope>
    <source>
        <strain evidence="2 3">DSM 12042</strain>
    </source>
</reference>
<evidence type="ECO:0000313" key="3">
    <source>
        <dbReference type="Proteomes" id="UP000005950"/>
    </source>
</evidence>
<feature type="compositionally biased region" description="Basic and acidic residues" evidence="1">
    <location>
        <begin position="46"/>
        <end position="65"/>
    </location>
</feature>
<evidence type="ECO:0000256" key="1">
    <source>
        <dbReference type="SAM" id="MobiDB-lite"/>
    </source>
</evidence>
<dbReference type="EMBL" id="ACCF01000245">
    <property type="protein sequence ID" value="EEF65964.1"/>
    <property type="molecule type" value="Genomic_DNA"/>
</dbReference>
<protein>
    <submittedName>
        <fullName evidence="2">Uncharacterized protein</fullName>
    </submittedName>
</protein>
<proteinExistence type="predicted"/>